<feature type="domain" description="CBS" evidence="12">
    <location>
        <begin position="225"/>
        <end position="283"/>
    </location>
</feature>
<evidence type="ECO:0000256" key="4">
    <source>
        <dbReference type="ARBA" id="ARBA00022692"/>
    </source>
</evidence>
<gene>
    <name evidence="14" type="ORF">OG579_12670</name>
</gene>
<dbReference type="Pfam" id="PF03471">
    <property type="entry name" value="CorC_HlyC"/>
    <property type="match status" value="1"/>
</dbReference>
<keyword evidence="3" id="KW-1003">Cell membrane</keyword>
<keyword evidence="5" id="KW-0677">Repeat</keyword>
<dbReference type="SUPFAM" id="SSF56176">
    <property type="entry name" value="FAD-binding/transporter-associated domain-like"/>
    <property type="match status" value="1"/>
</dbReference>
<feature type="transmembrane region" description="Helical" evidence="11">
    <location>
        <begin position="94"/>
        <end position="122"/>
    </location>
</feature>
<comment type="similarity">
    <text evidence="2">Belongs to the UPF0053 family.</text>
</comment>
<name>A0AAU4K8P1_9NOCA</name>
<dbReference type="PANTHER" id="PTHR43099:SF6">
    <property type="entry name" value="UPF0053 PROTEIN RV1842C"/>
    <property type="match status" value="1"/>
</dbReference>
<evidence type="ECO:0000259" key="13">
    <source>
        <dbReference type="PROSITE" id="PS51846"/>
    </source>
</evidence>
<dbReference type="InterPro" id="IPR000644">
    <property type="entry name" value="CBS_dom"/>
</dbReference>
<evidence type="ECO:0000256" key="10">
    <source>
        <dbReference type="PROSITE-ProRule" id="PRU01193"/>
    </source>
</evidence>
<dbReference type="InterPro" id="IPR046342">
    <property type="entry name" value="CBS_dom_sf"/>
</dbReference>
<keyword evidence="15" id="KW-1185">Reference proteome</keyword>
<feature type="domain" description="CNNM transmembrane" evidence="13">
    <location>
        <begin position="3"/>
        <end position="206"/>
    </location>
</feature>
<dbReference type="PROSITE" id="PS51371">
    <property type="entry name" value="CBS"/>
    <property type="match status" value="2"/>
</dbReference>
<feature type="domain" description="CBS" evidence="12">
    <location>
        <begin position="285"/>
        <end position="342"/>
    </location>
</feature>
<evidence type="ECO:0000256" key="11">
    <source>
        <dbReference type="SAM" id="Phobius"/>
    </source>
</evidence>
<evidence type="ECO:0000256" key="3">
    <source>
        <dbReference type="ARBA" id="ARBA00022475"/>
    </source>
</evidence>
<dbReference type="Pfam" id="PF00571">
    <property type="entry name" value="CBS"/>
    <property type="match status" value="2"/>
</dbReference>
<dbReference type="CDD" id="cd04590">
    <property type="entry name" value="CBS_pair_CorC_HlyC_assoc"/>
    <property type="match status" value="1"/>
</dbReference>
<dbReference type="RefSeq" id="WP_328859234.1">
    <property type="nucleotide sequence ID" value="NZ_CP108021.1"/>
</dbReference>
<feature type="transmembrane region" description="Helical" evidence="11">
    <location>
        <begin position="6"/>
        <end position="26"/>
    </location>
</feature>
<feature type="transmembrane region" description="Helical" evidence="11">
    <location>
        <begin position="142"/>
        <end position="161"/>
    </location>
</feature>
<dbReference type="SMART" id="SM00116">
    <property type="entry name" value="CBS"/>
    <property type="match status" value="2"/>
</dbReference>
<evidence type="ECO:0000313" key="14">
    <source>
        <dbReference type="EMBL" id="WUM22388.1"/>
    </source>
</evidence>
<keyword evidence="8 10" id="KW-0472">Membrane</keyword>
<feature type="transmembrane region" description="Helical" evidence="11">
    <location>
        <begin position="62"/>
        <end position="82"/>
    </location>
</feature>
<dbReference type="InterPro" id="IPR044751">
    <property type="entry name" value="Ion_transp-like_CBS"/>
</dbReference>
<dbReference type="SUPFAM" id="SSF54631">
    <property type="entry name" value="CBS-domain pair"/>
    <property type="match status" value="1"/>
</dbReference>
<reference evidence="14 15" key="1">
    <citation type="submission" date="2022-10" db="EMBL/GenBank/DDBJ databases">
        <title>The complete genomes of actinobacterial strains from the NBC collection.</title>
        <authorList>
            <person name="Joergensen T.S."/>
            <person name="Alvarez Arevalo M."/>
            <person name="Sterndorff E.B."/>
            <person name="Faurdal D."/>
            <person name="Vuksanovic O."/>
            <person name="Mourched A.-S."/>
            <person name="Charusanti P."/>
            <person name="Shaw S."/>
            <person name="Blin K."/>
            <person name="Weber T."/>
        </authorList>
    </citation>
    <scope>NUCLEOTIDE SEQUENCE [LARGE SCALE GENOMIC DNA]</scope>
    <source>
        <strain evidence="14 15">NBC_00319</strain>
    </source>
</reference>
<evidence type="ECO:0000256" key="2">
    <source>
        <dbReference type="ARBA" id="ARBA00006337"/>
    </source>
</evidence>
<dbReference type="InterPro" id="IPR036318">
    <property type="entry name" value="FAD-bd_PCMH-like_sf"/>
</dbReference>
<accession>A0AAU4K8P1</accession>
<evidence type="ECO:0000256" key="7">
    <source>
        <dbReference type="ARBA" id="ARBA00023122"/>
    </source>
</evidence>
<sequence>MVTILGILAGIVVVLIITAFTGYFVAQEFAYMAVDRSRLKAAAAAGDRAAQRALGVTRRTSFMLSGAQLGITVTGLLVGYVAEPLIGEGVGELLGGIGFGAAIGVAIGTVVAVVLSTLVQMLFGELFPKNLAIARPEPVAKWLARSTTLYLSMFGWLIWLFDQSSNVLLRVLGIKPVHDVEHSATPRDLAHIVAESRATGELAPDLSALLDRILDFPGRTAVHAMVPRSRVGTVSADEDVATVLRRMGTGHTRYPVIGDRPDDLRGVITLHDLLVDEPHGVAGDHLRPAVMVPTTLPLPAVLTTLDGADAEMAMVIDEYGGFAGIVTVEDIAEELVGDIADEHDADHPVQITGSPSDGWSLPGGMPIDEVERIIGYRLPAGDYETLAGAAIHAAGGFPECGSTVEIELPGDAADLVHDDVPPVRELAVTVVAVERMVPARVHARLVVRDDTDDADQTGSMETTR</sequence>
<dbReference type="EMBL" id="CP108021">
    <property type="protein sequence ID" value="WUM22388.1"/>
    <property type="molecule type" value="Genomic_DNA"/>
</dbReference>
<evidence type="ECO:0000256" key="6">
    <source>
        <dbReference type="ARBA" id="ARBA00022989"/>
    </source>
</evidence>
<evidence type="ECO:0000256" key="1">
    <source>
        <dbReference type="ARBA" id="ARBA00004651"/>
    </source>
</evidence>
<dbReference type="GO" id="GO:0005886">
    <property type="term" value="C:plasma membrane"/>
    <property type="evidence" value="ECO:0007669"/>
    <property type="project" value="UniProtKB-SubCell"/>
</dbReference>
<protein>
    <submittedName>
        <fullName evidence="14">CNNM domain-containing protein</fullName>
    </submittedName>
</protein>
<organism evidence="14 15">
    <name type="scientific">Williamsia herbipolensis</name>
    <dbReference type="NCBI Taxonomy" id="1603258"/>
    <lineage>
        <taxon>Bacteria</taxon>
        <taxon>Bacillati</taxon>
        <taxon>Actinomycetota</taxon>
        <taxon>Actinomycetes</taxon>
        <taxon>Mycobacteriales</taxon>
        <taxon>Nocardiaceae</taxon>
        <taxon>Williamsia</taxon>
    </lineage>
</organism>
<dbReference type="PROSITE" id="PS51846">
    <property type="entry name" value="CNNM"/>
    <property type="match status" value="1"/>
</dbReference>
<dbReference type="SMART" id="SM01091">
    <property type="entry name" value="CorC_HlyC"/>
    <property type="match status" value="1"/>
</dbReference>
<dbReference type="Pfam" id="PF01595">
    <property type="entry name" value="CNNM"/>
    <property type="match status" value="1"/>
</dbReference>
<dbReference type="InterPro" id="IPR051676">
    <property type="entry name" value="UPF0053_domain"/>
</dbReference>
<evidence type="ECO:0000313" key="15">
    <source>
        <dbReference type="Proteomes" id="UP001432128"/>
    </source>
</evidence>
<dbReference type="Gene3D" id="3.10.580.10">
    <property type="entry name" value="CBS-domain"/>
    <property type="match status" value="1"/>
</dbReference>
<keyword evidence="4 10" id="KW-0812">Transmembrane</keyword>
<dbReference type="Proteomes" id="UP001432128">
    <property type="component" value="Chromosome"/>
</dbReference>
<evidence type="ECO:0000256" key="5">
    <source>
        <dbReference type="ARBA" id="ARBA00022737"/>
    </source>
</evidence>
<dbReference type="PANTHER" id="PTHR43099">
    <property type="entry name" value="UPF0053 PROTEIN YRKA"/>
    <property type="match status" value="1"/>
</dbReference>
<keyword evidence="6 10" id="KW-1133">Transmembrane helix</keyword>
<dbReference type="Gene3D" id="3.30.465.10">
    <property type="match status" value="1"/>
</dbReference>
<dbReference type="InterPro" id="IPR002550">
    <property type="entry name" value="CNNM"/>
</dbReference>
<dbReference type="InterPro" id="IPR005170">
    <property type="entry name" value="Transptr-assoc_dom"/>
</dbReference>
<dbReference type="KEGG" id="whr:OG579_12670"/>
<comment type="subcellular location">
    <subcellularLocation>
        <location evidence="1">Cell membrane</location>
        <topology evidence="1">Multi-pass membrane protein</topology>
    </subcellularLocation>
</comment>
<dbReference type="GO" id="GO:0050660">
    <property type="term" value="F:flavin adenine dinucleotide binding"/>
    <property type="evidence" value="ECO:0007669"/>
    <property type="project" value="InterPro"/>
</dbReference>
<dbReference type="InterPro" id="IPR016169">
    <property type="entry name" value="FAD-bd_PCMH_sub2"/>
</dbReference>
<dbReference type="AlphaFoldDB" id="A0AAU4K8P1"/>
<keyword evidence="7 9" id="KW-0129">CBS domain</keyword>
<evidence type="ECO:0000256" key="9">
    <source>
        <dbReference type="PROSITE-ProRule" id="PRU00703"/>
    </source>
</evidence>
<proteinExistence type="inferred from homology"/>
<evidence type="ECO:0000256" key="8">
    <source>
        <dbReference type="ARBA" id="ARBA00023136"/>
    </source>
</evidence>
<evidence type="ECO:0000259" key="12">
    <source>
        <dbReference type="PROSITE" id="PS51371"/>
    </source>
</evidence>